<dbReference type="EMBL" id="CAXLJM020000061">
    <property type="protein sequence ID" value="CAL8119758.1"/>
    <property type="molecule type" value="Genomic_DNA"/>
</dbReference>
<keyword evidence="5" id="KW-1185">Reference proteome</keyword>
<proteinExistence type="inferred from homology"/>
<keyword evidence="3" id="KW-0067">ATP-binding</keyword>
<organism evidence="4 5">
    <name type="scientific">Orchesella dallaii</name>
    <dbReference type="NCBI Taxonomy" id="48710"/>
    <lineage>
        <taxon>Eukaryota</taxon>
        <taxon>Metazoa</taxon>
        <taxon>Ecdysozoa</taxon>
        <taxon>Arthropoda</taxon>
        <taxon>Hexapoda</taxon>
        <taxon>Collembola</taxon>
        <taxon>Entomobryomorpha</taxon>
        <taxon>Entomobryoidea</taxon>
        <taxon>Orchesellidae</taxon>
        <taxon>Orchesellinae</taxon>
        <taxon>Orchesella</taxon>
    </lineage>
</organism>
<dbReference type="InterPro" id="IPR013126">
    <property type="entry name" value="Hsp_70_fam"/>
</dbReference>
<dbReference type="Pfam" id="PF00012">
    <property type="entry name" value="HSP70"/>
    <property type="match status" value="1"/>
</dbReference>
<sequence>MYKRLPNLNKPANFKMSNSLHIRKIEQSRSLDRKEIVSLLRTKLKEEFKRIGLKEQTEEPSSVNILDCYFTEDDNEILDLAENLKHSIIDERCPNGNNDELNVVLEGAMLAFLSPVLELDTKTREIAINFMTSILQNLNQKYESKLEKFLRIKVLSSEQAQSVLQTFHNDTTIKLMAKYDIMKKPGSESFQNRYRKQLQEIFSKKSLTAPNSHADGLTDIRGTIQKMIDTQVGEHKRVLSEEAKTIDSEVQLALIHQQSEETALQNLRKETFALTSGKNVICFAEVELKQQLYIVFQQIFSQLSTTRCRFVITCQSQLDACIMKYKAEMRKVLQSKQFCEEYDLSTDHRQISTSVLTQFDIKLEENLQVLKILKEEFKNLLQEKLENTFGKYNEKWKRKLQRMQTAIKQIAQGHSEKLERKANEVQTAEALKEFHELASERVKESFQINLALSVPNVSCHNALLERLSNNIENVYEKVCKEWELQINVSLREVEKTYEEESEKLSNMTFSFNYHDSACAAAISRSISAASTRFQTEAKRFLDEKYHEKINAEPIIIGIDFGARYCRSTLFHHGTMLTIPHYDLDGKEELSLVSYVGLLEFTNFLGKYAQSILQSSTEFQPPIVYDMKNILYYWKNLGCIRDLYNWPFSAMVGQQGPIISGQSFEYPVANIISVLFRKLRENAEKFLNRKVNQCVVVIPHFFDPTQRTNILEAGKIAGFVEITLLEKYNAAALALQFHNMRSNKNETWSYQMRKILLLDFGTDFRFYVVQVFQKEMKLLYVYNWNCRGGKTFHKNLAEYCIQQFIKAFDVSIHELNYDPCAAMVWRRRLSESCTKAMISLSTEHITTIVVSNFYRGKELRVIVTRAKFEEINAGIFPSVCEQVNNVLNWAEVGKQNVSEIISTGGYSRIPKLEQVVKNYFNGIPFNNFDSDPEQVMAYGAAIKGAMLVADKSRIKKTRSLSSSI</sequence>
<dbReference type="SUPFAM" id="SSF53067">
    <property type="entry name" value="Actin-like ATPase domain"/>
    <property type="match status" value="2"/>
</dbReference>
<dbReference type="InterPro" id="IPR043129">
    <property type="entry name" value="ATPase_NBD"/>
</dbReference>
<evidence type="ECO:0000313" key="4">
    <source>
        <dbReference type="EMBL" id="CAL8119758.1"/>
    </source>
</evidence>
<comment type="similarity">
    <text evidence="1">Belongs to the heat shock protein 70 family.</text>
</comment>
<keyword evidence="2" id="KW-0547">Nucleotide-binding</keyword>
<name>A0ABP1R875_9HEXA</name>
<comment type="caution">
    <text evidence="4">The sequence shown here is derived from an EMBL/GenBank/DDBJ whole genome shotgun (WGS) entry which is preliminary data.</text>
</comment>
<evidence type="ECO:0000256" key="1">
    <source>
        <dbReference type="ARBA" id="ARBA00007381"/>
    </source>
</evidence>
<evidence type="ECO:0000256" key="3">
    <source>
        <dbReference type="ARBA" id="ARBA00022840"/>
    </source>
</evidence>
<dbReference type="PANTHER" id="PTHR19375">
    <property type="entry name" value="HEAT SHOCK PROTEIN 70KDA"/>
    <property type="match status" value="1"/>
</dbReference>
<evidence type="ECO:0000256" key="2">
    <source>
        <dbReference type="ARBA" id="ARBA00022741"/>
    </source>
</evidence>
<protein>
    <submittedName>
        <fullName evidence="4">Uncharacterized protein</fullName>
    </submittedName>
</protein>
<reference evidence="4 5" key="1">
    <citation type="submission" date="2024-08" db="EMBL/GenBank/DDBJ databases">
        <authorList>
            <person name="Cucini C."/>
            <person name="Frati F."/>
        </authorList>
    </citation>
    <scope>NUCLEOTIDE SEQUENCE [LARGE SCALE GENOMIC DNA]</scope>
</reference>
<dbReference type="Proteomes" id="UP001642540">
    <property type="component" value="Unassembled WGS sequence"/>
</dbReference>
<evidence type="ECO:0000313" key="5">
    <source>
        <dbReference type="Proteomes" id="UP001642540"/>
    </source>
</evidence>
<dbReference type="Gene3D" id="3.30.420.40">
    <property type="match status" value="2"/>
</dbReference>
<accession>A0ABP1R875</accession>
<dbReference type="PRINTS" id="PR00301">
    <property type="entry name" value="HEATSHOCK70"/>
</dbReference>
<gene>
    <name evidence="4" type="ORF">ODALV1_LOCUS18707</name>
</gene>
<dbReference type="Gene3D" id="3.90.640.10">
    <property type="entry name" value="Actin, Chain A, domain 4"/>
    <property type="match status" value="1"/>
</dbReference>